<protein>
    <submittedName>
        <fullName evidence="1">Unannotated protein</fullName>
    </submittedName>
</protein>
<sequence length="77" mass="8500">MATLHLRNVPDELDALLTQDAAARGMSKNRRAVELLRRGLGVDQVERAALVAAIRRDRKKVDVDIAALIRDGRPDDA</sequence>
<accession>A0A6J7KL51</accession>
<proteinExistence type="predicted"/>
<dbReference type="AlphaFoldDB" id="A0A6J7KL51"/>
<dbReference type="SUPFAM" id="SSF47598">
    <property type="entry name" value="Ribbon-helix-helix"/>
    <property type="match status" value="1"/>
</dbReference>
<name>A0A6J7KL51_9ZZZZ</name>
<dbReference type="GO" id="GO:0006355">
    <property type="term" value="P:regulation of DNA-templated transcription"/>
    <property type="evidence" value="ECO:0007669"/>
    <property type="project" value="InterPro"/>
</dbReference>
<gene>
    <name evidence="1" type="ORF">UFOPK3564_03708</name>
</gene>
<dbReference type="InterPro" id="IPR010985">
    <property type="entry name" value="Ribbon_hlx_hlx"/>
</dbReference>
<reference evidence="1" key="1">
    <citation type="submission" date="2020-05" db="EMBL/GenBank/DDBJ databases">
        <authorList>
            <person name="Chiriac C."/>
            <person name="Salcher M."/>
            <person name="Ghai R."/>
            <person name="Kavagutti S V."/>
        </authorList>
    </citation>
    <scope>NUCLEOTIDE SEQUENCE</scope>
</reference>
<organism evidence="1">
    <name type="scientific">freshwater metagenome</name>
    <dbReference type="NCBI Taxonomy" id="449393"/>
    <lineage>
        <taxon>unclassified sequences</taxon>
        <taxon>metagenomes</taxon>
        <taxon>ecological metagenomes</taxon>
    </lineage>
</organism>
<dbReference type="EMBL" id="CAFBMK010000388">
    <property type="protein sequence ID" value="CAB4955042.1"/>
    <property type="molecule type" value="Genomic_DNA"/>
</dbReference>
<evidence type="ECO:0000313" key="1">
    <source>
        <dbReference type="EMBL" id="CAB4955042.1"/>
    </source>
</evidence>